<gene>
    <name evidence="1" type="ORF">WJX72_006263</name>
</gene>
<comment type="caution">
    <text evidence="1">The sequence shown here is derived from an EMBL/GenBank/DDBJ whole genome shotgun (WGS) entry which is preliminary data.</text>
</comment>
<keyword evidence="2" id="KW-1185">Reference proteome</keyword>
<dbReference type="EMBL" id="JALJOR010000008">
    <property type="protein sequence ID" value="KAK9812952.1"/>
    <property type="molecule type" value="Genomic_DNA"/>
</dbReference>
<sequence>MQVVFCSYTHQMRGRNTSRPHKYTYKQYNGSSYGYTVQEL</sequence>
<evidence type="ECO:0000313" key="1">
    <source>
        <dbReference type="EMBL" id="KAK9812952.1"/>
    </source>
</evidence>
<evidence type="ECO:0000313" key="2">
    <source>
        <dbReference type="Proteomes" id="UP001489004"/>
    </source>
</evidence>
<protein>
    <submittedName>
        <fullName evidence="1">Uncharacterized protein</fullName>
    </submittedName>
</protein>
<name>A0AAW1PY06_9CHLO</name>
<reference evidence="1 2" key="1">
    <citation type="journal article" date="2024" name="Nat. Commun.">
        <title>Phylogenomics reveals the evolutionary origins of lichenization in chlorophyte algae.</title>
        <authorList>
            <person name="Puginier C."/>
            <person name="Libourel C."/>
            <person name="Otte J."/>
            <person name="Skaloud P."/>
            <person name="Haon M."/>
            <person name="Grisel S."/>
            <person name="Petersen M."/>
            <person name="Berrin J.G."/>
            <person name="Delaux P.M."/>
            <person name="Dal Grande F."/>
            <person name="Keller J."/>
        </authorList>
    </citation>
    <scope>NUCLEOTIDE SEQUENCE [LARGE SCALE GENOMIC DNA]</scope>
    <source>
        <strain evidence="1 2">SAG 2043</strain>
    </source>
</reference>
<proteinExistence type="predicted"/>
<dbReference type="AlphaFoldDB" id="A0AAW1PY06"/>
<accession>A0AAW1PY06</accession>
<dbReference type="Proteomes" id="UP001489004">
    <property type="component" value="Unassembled WGS sequence"/>
</dbReference>
<organism evidence="1 2">
    <name type="scientific">[Myrmecia] bisecta</name>
    <dbReference type="NCBI Taxonomy" id="41462"/>
    <lineage>
        <taxon>Eukaryota</taxon>
        <taxon>Viridiplantae</taxon>
        <taxon>Chlorophyta</taxon>
        <taxon>core chlorophytes</taxon>
        <taxon>Trebouxiophyceae</taxon>
        <taxon>Trebouxiales</taxon>
        <taxon>Trebouxiaceae</taxon>
        <taxon>Myrmecia</taxon>
    </lineage>
</organism>